<proteinExistence type="predicted"/>
<dbReference type="InterPro" id="IPR011701">
    <property type="entry name" value="MFS"/>
</dbReference>
<evidence type="ECO:0000313" key="8">
    <source>
        <dbReference type="EMBL" id="KAL1853530.1"/>
    </source>
</evidence>
<dbReference type="Proteomes" id="UP001583177">
    <property type="component" value="Unassembled WGS sequence"/>
</dbReference>
<feature type="domain" description="Major facilitator superfamily (MFS) profile" evidence="7">
    <location>
        <begin position="53"/>
        <end position="427"/>
    </location>
</feature>
<keyword evidence="4 6" id="KW-0472">Membrane</keyword>
<dbReference type="PANTHER" id="PTHR23502">
    <property type="entry name" value="MAJOR FACILITATOR SUPERFAMILY"/>
    <property type="match status" value="1"/>
</dbReference>
<organism evidence="8 9">
    <name type="scientific">Diaporthe australafricana</name>
    <dbReference type="NCBI Taxonomy" id="127596"/>
    <lineage>
        <taxon>Eukaryota</taxon>
        <taxon>Fungi</taxon>
        <taxon>Dikarya</taxon>
        <taxon>Ascomycota</taxon>
        <taxon>Pezizomycotina</taxon>
        <taxon>Sordariomycetes</taxon>
        <taxon>Sordariomycetidae</taxon>
        <taxon>Diaporthales</taxon>
        <taxon>Diaporthaceae</taxon>
        <taxon>Diaporthe</taxon>
    </lineage>
</organism>
<sequence length="427" mass="46309">MDGEQKPGLTRHEQAEADIVDGKRNKKGVVLRPQPTNDPNEPLNWPQGEKYATYLVICWFTFLGFMNSSAFTVAIVPIIKDFKKTATEASYLTSLQVLFMGFGALIWMPLIRIVGKRPAYLASLLFLCITNLWSYFSSSYGSLLASRIVGGLLTAAADAPVPSVVADLFYFHERGHMMMFFNVAISSGAFLGPLLNAYITQYAGWKWMCGVMAIVSGVTFLAAVVLLKETAYVVGNGGRDLGKPVEAYPPKKPWVRSLGLTAGYDIHASFFSWMSRTIILVLFPPVLIAGLTCGLFIGCNIAIQLTASQTFTAPPWNWTIHNIGLLSLSGFIGSILSFFAGGRLIDLIATRMTAKRGQQAEPEYRLPAMLIPAVIGPMGMLTFGLVIAAHKSWAGAAVGYGMEGFGATAAANVIITYAVDAYRPADQ</sequence>
<evidence type="ECO:0000256" key="4">
    <source>
        <dbReference type="ARBA" id="ARBA00023136"/>
    </source>
</evidence>
<comment type="caution">
    <text evidence="8">The sequence shown here is derived from an EMBL/GenBank/DDBJ whole genome shotgun (WGS) entry which is preliminary data.</text>
</comment>
<evidence type="ECO:0000256" key="3">
    <source>
        <dbReference type="ARBA" id="ARBA00022989"/>
    </source>
</evidence>
<feature type="transmembrane region" description="Helical" evidence="6">
    <location>
        <begin position="278"/>
        <end position="303"/>
    </location>
</feature>
<evidence type="ECO:0000313" key="9">
    <source>
        <dbReference type="Proteomes" id="UP001583177"/>
    </source>
</evidence>
<feature type="transmembrane region" description="Helical" evidence="6">
    <location>
        <begin position="91"/>
        <end position="111"/>
    </location>
</feature>
<dbReference type="InterPro" id="IPR020846">
    <property type="entry name" value="MFS_dom"/>
</dbReference>
<dbReference type="InterPro" id="IPR036259">
    <property type="entry name" value="MFS_trans_sf"/>
</dbReference>
<dbReference type="Pfam" id="PF07690">
    <property type="entry name" value="MFS_1"/>
    <property type="match status" value="1"/>
</dbReference>
<evidence type="ECO:0000256" key="2">
    <source>
        <dbReference type="ARBA" id="ARBA00022692"/>
    </source>
</evidence>
<dbReference type="EMBL" id="JAWRVE010000149">
    <property type="protein sequence ID" value="KAL1853530.1"/>
    <property type="molecule type" value="Genomic_DNA"/>
</dbReference>
<evidence type="ECO:0000256" key="1">
    <source>
        <dbReference type="ARBA" id="ARBA00004141"/>
    </source>
</evidence>
<feature type="region of interest" description="Disordered" evidence="5">
    <location>
        <begin position="1"/>
        <end position="43"/>
    </location>
</feature>
<name>A0ABR3W5A0_9PEZI</name>
<dbReference type="SUPFAM" id="SSF103473">
    <property type="entry name" value="MFS general substrate transporter"/>
    <property type="match status" value="1"/>
</dbReference>
<gene>
    <name evidence="8" type="ORF">Daus18300_011811</name>
</gene>
<feature type="transmembrane region" description="Helical" evidence="6">
    <location>
        <begin position="393"/>
        <end position="419"/>
    </location>
</feature>
<evidence type="ECO:0000256" key="5">
    <source>
        <dbReference type="SAM" id="MobiDB-lite"/>
    </source>
</evidence>
<feature type="transmembrane region" description="Helical" evidence="6">
    <location>
        <begin position="118"/>
        <end position="136"/>
    </location>
</feature>
<evidence type="ECO:0000259" key="7">
    <source>
        <dbReference type="PROSITE" id="PS50850"/>
    </source>
</evidence>
<keyword evidence="9" id="KW-1185">Reference proteome</keyword>
<feature type="compositionally biased region" description="Basic and acidic residues" evidence="5">
    <location>
        <begin position="10"/>
        <end position="23"/>
    </location>
</feature>
<keyword evidence="2 6" id="KW-0812">Transmembrane</keyword>
<accession>A0ABR3W5A0</accession>
<reference evidence="8 9" key="1">
    <citation type="journal article" date="2024" name="IMA Fungus">
        <title>IMA Genome - F19 : A genome assembly and annotation guide to empower mycologists, including annotated draft genome sequences of Ceratocystis pirilliformis, Diaporthe australafricana, Fusarium ophioides, Paecilomyces lecythidis, and Sporothrix stenoceras.</title>
        <authorList>
            <person name="Aylward J."/>
            <person name="Wilson A.M."/>
            <person name="Visagie C.M."/>
            <person name="Spraker J."/>
            <person name="Barnes I."/>
            <person name="Buitendag C."/>
            <person name="Ceriani C."/>
            <person name="Del Mar Angel L."/>
            <person name="du Plessis D."/>
            <person name="Fuchs T."/>
            <person name="Gasser K."/>
            <person name="Kramer D."/>
            <person name="Li W."/>
            <person name="Munsamy K."/>
            <person name="Piso A."/>
            <person name="Price J.L."/>
            <person name="Sonnekus B."/>
            <person name="Thomas C."/>
            <person name="van der Nest A."/>
            <person name="van Dijk A."/>
            <person name="van Heerden A."/>
            <person name="van Vuuren N."/>
            <person name="Yilmaz N."/>
            <person name="Duong T.A."/>
            <person name="van der Merwe N.A."/>
            <person name="Wingfield M.J."/>
            <person name="Wingfield B.D."/>
        </authorList>
    </citation>
    <scope>NUCLEOTIDE SEQUENCE [LARGE SCALE GENOMIC DNA]</scope>
    <source>
        <strain evidence="8 9">CMW 18300</strain>
    </source>
</reference>
<protein>
    <recommendedName>
        <fullName evidence="7">Major facilitator superfamily (MFS) profile domain-containing protein</fullName>
    </recommendedName>
</protein>
<feature type="transmembrane region" description="Helical" evidence="6">
    <location>
        <begin position="366"/>
        <end position="387"/>
    </location>
</feature>
<dbReference type="PANTHER" id="PTHR23502:SF160">
    <property type="entry name" value="MAJOR FACILITATOR SUPERFAMILY (MFS) PROFILE DOMAIN-CONTAINING PROTEIN-RELATED"/>
    <property type="match status" value="1"/>
</dbReference>
<feature type="transmembrane region" description="Helical" evidence="6">
    <location>
        <begin position="178"/>
        <end position="199"/>
    </location>
</feature>
<evidence type="ECO:0000256" key="6">
    <source>
        <dbReference type="SAM" id="Phobius"/>
    </source>
</evidence>
<keyword evidence="3 6" id="KW-1133">Transmembrane helix</keyword>
<dbReference type="PROSITE" id="PS50850">
    <property type="entry name" value="MFS"/>
    <property type="match status" value="1"/>
</dbReference>
<dbReference type="Gene3D" id="1.20.1250.20">
    <property type="entry name" value="MFS general substrate transporter like domains"/>
    <property type="match status" value="2"/>
</dbReference>
<feature type="transmembrane region" description="Helical" evidence="6">
    <location>
        <begin position="323"/>
        <end position="345"/>
    </location>
</feature>
<feature type="transmembrane region" description="Helical" evidence="6">
    <location>
        <begin position="205"/>
        <end position="227"/>
    </location>
</feature>
<comment type="subcellular location">
    <subcellularLocation>
        <location evidence="1">Membrane</location>
        <topology evidence="1">Multi-pass membrane protein</topology>
    </subcellularLocation>
</comment>
<feature type="transmembrane region" description="Helical" evidence="6">
    <location>
        <begin position="54"/>
        <end position="79"/>
    </location>
</feature>